<organism evidence="1 2">
    <name type="scientific">Floridaenema flaviceps BLCC-F50</name>
    <dbReference type="NCBI Taxonomy" id="3153642"/>
    <lineage>
        <taxon>Bacteria</taxon>
        <taxon>Bacillati</taxon>
        <taxon>Cyanobacteriota</taxon>
        <taxon>Cyanophyceae</taxon>
        <taxon>Oscillatoriophycideae</taxon>
        <taxon>Aerosakkonematales</taxon>
        <taxon>Aerosakkonemataceae</taxon>
        <taxon>Floridanema</taxon>
        <taxon>Floridanema flaviceps</taxon>
    </lineage>
</organism>
<sequence>MPADKYNIVYVEGVDADGKVNSDAIDLWNDRRLLIQIVDGKPLMIGNWAATTEPGRHYTNRPMNSNGAARVQFGQYKAWSVGRHGNSFPHEALVQVGPIAVCRDLNKDGFRTGDRIGTGLFGINQHSTSGKPPNIGAWSAGCLVGQSLADHRNFMAIVKSDSRYKQNAKYIFRTTIIDGSKL</sequence>
<gene>
    <name evidence="1" type="ORF">ACE1CI_14680</name>
</gene>
<reference evidence="1 2" key="1">
    <citation type="submission" date="2024-09" db="EMBL/GenBank/DDBJ databases">
        <title>Floridaenema gen nov. (Aerosakkonemataceae, Aerosakkonematales ord. nov., Cyanobacteria) from benthic tropical and subtropical fresh waters, with the description of four new species.</title>
        <authorList>
            <person name="Moretto J.A."/>
            <person name="Berthold D.E."/>
            <person name="Lefler F.W."/>
            <person name="Huang I.-S."/>
            <person name="Laughinghouse H. IV."/>
        </authorList>
    </citation>
    <scope>NUCLEOTIDE SEQUENCE [LARGE SCALE GENOMIC DNA]</scope>
    <source>
        <strain evidence="1 2">BLCC-F50</strain>
    </source>
</reference>
<evidence type="ECO:0000313" key="1">
    <source>
        <dbReference type="EMBL" id="MFB2894153.1"/>
    </source>
</evidence>
<dbReference type="Proteomes" id="UP001576784">
    <property type="component" value="Unassembled WGS sequence"/>
</dbReference>
<name>A0ABV4XSA7_9CYAN</name>
<accession>A0ABV4XSA7</accession>
<comment type="caution">
    <text evidence="1">The sequence shown here is derived from an EMBL/GenBank/DDBJ whole genome shotgun (WGS) entry which is preliminary data.</text>
</comment>
<dbReference type="RefSeq" id="WP_413263803.1">
    <property type="nucleotide sequence ID" value="NZ_JBHFNR010000100.1"/>
</dbReference>
<keyword evidence="2" id="KW-1185">Reference proteome</keyword>
<dbReference type="EMBL" id="JBHFNR010000100">
    <property type="protein sequence ID" value="MFB2894153.1"/>
    <property type="molecule type" value="Genomic_DNA"/>
</dbReference>
<evidence type="ECO:0000313" key="2">
    <source>
        <dbReference type="Proteomes" id="UP001576784"/>
    </source>
</evidence>
<protein>
    <submittedName>
        <fullName evidence="1">Uncharacterized protein</fullName>
    </submittedName>
</protein>
<proteinExistence type="predicted"/>